<dbReference type="AlphaFoldDB" id="A0A061D8N6"/>
<dbReference type="EMBL" id="LK391709">
    <property type="protein sequence ID" value="CDR96893.1"/>
    <property type="molecule type" value="Genomic_DNA"/>
</dbReference>
<evidence type="ECO:0000256" key="2">
    <source>
        <dbReference type="SAM" id="SignalP"/>
    </source>
</evidence>
<dbReference type="Proteomes" id="UP000033188">
    <property type="component" value="Chromosome 3"/>
</dbReference>
<feature type="region of interest" description="Disordered" evidence="1">
    <location>
        <begin position="51"/>
        <end position="70"/>
    </location>
</feature>
<dbReference type="GeneID" id="24565434"/>
<feature type="compositionally biased region" description="Polar residues" evidence="1">
    <location>
        <begin position="51"/>
        <end position="61"/>
    </location>
</feature>
<evidence type="ECO:0000313" key="3">
    <source>
        <dbReference type="EMBL" id="CDR96893.1"/>
    </source>
</evidence>
<dbReference type="OrthoDB" id="360858at2759"/>
<evidence type="ECO:0000256" key="1">
    <source>
        <dbReference type="SAM" id="MobiDB-lite"/>
    </source>
</evidence>
<dbReference type="KEGG" id="bbig:BBBOND_0307970"/>
<gene>
    <name evidence="3" type="ORF">BBBOND_0307970</name>
</gene>
<protein>
    <submittedName>
        <fullName evidence="3">Membrane protein, putative</fullName>
    </submittedName>
</protein>
<keyword evidence="2" id="KW-0732">Signal</keyword>
<feature type="signal peptide" evidence="2">
    <location>
        <begin position="1"/>
        <end position="19"/>
    </location>
</feature>
<dbReference type="OMA" id="MMQIMTE"/>
<proteinExistence type="predicted"/>
<dbReference type="VEuPathDB" id="PiroplasmaDB:BBBOND_0307970"/>
<feature type="chain" id="PRO_5001595570" evidence="2">
    <location>
        <begin position="20"/>
        <end position="387"/>
    </location>
</feature>
<organism evidence="3 4">
    <name type="scientific">Babesia bigemina</name>
    <dbReference type="NCBI Taxonomy" id="5866"/>
    <lineage>
        <taxon>Eukaryota</taxon>
        <taxon>Sar</taxon>
        <taxon>Alveolata</taxon>
        <taxon>Apicomplexa</taxon>
        <taxon>Aconoidasida</taxon>
        <taxon>Piroplasmida</taxon>
        <taxon>Babesiidae</taxon>
        <taxon>Babesia</taxon>
    </lineage>
</organism>
<dbReference type="RefSeq" id="XP_012769079.1">
    <property type="nucleotide sequence ID" value="XM_012913625.1"/>
</dbReference>
<accession>A0A061D8N6</accession>
<reference evidence="4" key="1">
    <citation type="journal article" date="2014" name="Nucleic Acids Res.">
        <title>The evolutionary dynamics of variant antigen genes in Babesia reveal a history of genomic innovation underlying host-parasite interaction.</title>
        <authorList>
            <person name="Jackson A.P."/>
            <person name="Otto T.D."/>
            <person name="Darby A."/>
            <person name="Ramaprasad A."/>
            <person name="Xia D."/>
            <person name="Echaide I.E."/>
            <person name="Farber M."/>
            <person name="Gahlot S."/>
            <person name="Gamble J."/>
            <person name="Gupta D."/>
            <person name="Gupta Y."/>
            <person name="Jackson L."/>
            <person name="Malandrin L."/>
            <person name="Malas T.B."/>
            <person name="Moussa E."/>
            <person name="Nair M."/>
            <person name="Reid A.J."/>
            <person name="Sanders M."/>
            <person name="Sharma J."/>
            <person name="Tracey A."/>
            <person name="Quail M.A."/>
            <person name="Weir W."/>
            <person name="Wastling J.M."/>
            <person name="Hall N."/>
            <person name="Willadsen P."/>
            <person name="Lingelbach K."/>
            <person name="Shiels B."/>
            <person name="Tait A."/>
            <person name="Berriman M."/>
            <person name="Allred D.R."/>
            <person name="Pain A."/>
        </authorList>
    </citation>
    <scope>NUCLEOTIDE SEQUENCE [LARGE SCALE GENOMIC DNA]</scope>
    <source>
        <strain evidence="4">Bond</strain>
    </source>
</reference>
<name>A0A061D8N6_BABBI</name>
<sequence length="387" mass="44827">MNPCNSVLRVLILACALWARNPRADCLLHTAFVPHLDASLPRRCGRYLGSTASGELSSSPPAGNPAGMGKKKNLFKHQFDDYADVGASTAIKKDEERWQDIVMEEIAKNRNVEPSDNFLFGEYNADEYVLGKTTHNVSAMRKPSYNYRLSPEGRVKLENRIIHLKHMAATNPGTPKAVRPKLWIVRPSCGNYCELLERDDERLRSFVKRVRKHFPKERLEILKVKIDVKMPLCEVFFEGDITDMVRIFYARGGTLQFYVVPRFWSRCPLLEKDPRLEAKYGKSTAPGLFPQWDEDGMLEELMDCMDVRPDYALEFRLPNAWQLLPMVPEHDRALMVSLFEKVHWPTRLRVQNAFEQGIEDYRDVISDEYAELQRLDRGRSNILDYWL</sequence>
<evidence type="ECO:0000313" key="4">
    <source>
        <dbReference type="Proteomes" id="UP000033188"/>
    </source>
</evidence>
<keyword evidence="4" id="KW-1185">Reference proteome</keyword>